<dbReference type="Pfam" id="PF00361">
    <property type="entry name" value="Proton_antipo_M"/>
    <property type="match status" value="1"/>
</dbReference>
<dbReference type="RefSeq" id="WP_048187016.1">
    <property type="nucleotide sequence ID" value="NZ_CP011097.1"/>
</dbReference>
<feature type="transmembrane region" description="Helical" evidence="5">
    <location>
        <begin position="108"/>
        <end position="126"/>
    </location>
</feature>
<protein>
    <submittedName>
        <fullName evidence="7">NADH-ubiquinone oxidoreductase</fullName>
    </submittedName>
</protein>
<keyword evidence="3 5" id="KW-1133">Transmembrane helix</keyword>
<dbReference type="EMBL" id="CP011097">
    <property type="protein sequence ID" value="AJZ76328.1"/>
    <property type="molecule type" value="Genomic_DNA"/>
</dbReference>
<dbReference type="InterPro" id="IPR003918">
    <property type="entry name" value="NADH_UbQ_OxRdtase"/>
</dbReference>
<sequence>MIEITSTPIILIAILGTIGMILPVISVVRKEKGSNSFYAAIAFGALVVSIGYVGYEIFTNQLPPAAVFSGDVLANDSFSGLFAIAMLIVAILTTAGSFNFMRNQAHSPVYYSLILLSTIGMVLVAYSTDLVMLFVAWELMSIPTYVLAGFMKKNPSSNEAALKYFLFGAVSSAIIIYGISIVYGLTGSTNIGDVMTGLANLDPSMMPLALLAVGMFIAGFGFKMGLVPFHMWLPDTYEGAPPTITALLAAGTKKAGFAAALRVIIMGTIALNIDWTLALGVIAVMTMTVGNIAAIMQKNISRMLAYSSIGHAGYILIGLAVAPFTSLGIQGSLFHVLNHSVMKGAAFIAIAGIVTTIGITNIEKLKGLGRKMPITSLGLVISLLALAGVPPTAGFWSKLLLFGSALEPGLPAWAGWLAIAGVLNSALSLAYYGWIIRKMYFEGETEKRIKEPKAIIGVMIFSIIFLVGIGVYPDPVIEFAKNAVPVLGTTFTPST</sequence>
<dbReference type="Proteomes" id="UP000266745">
    <property type="component" value="Chromosome"/>
</dbReference>
<keyword evidence="7" id="KW-0830">Ubiquinone</keyword>
<dbReference type="OrthoDB" id="29144at2157"/>
<keyword evidence="8" id="KW-1185">Reference proteome</keyword>
<evidence type="ECO:0000313" key="7">
    <source>
        <dbReference type="EMBL" id="AJZ76328.1"/>
    </source>
</evidence>
<feature type="transmembrane region" description="Helical" evidence="5">
    <location>
        <begin position="303"/>
        <end position="324"/>
    </location>
</feature>
<feature type="transmembrane region" description="Helical" evidence="5">
    <location>
        <begin position="37"/>
        <end position="58"/>
    </location>
</feature>
<feature type="transmembrane region" description="Helical" evidence="5">
    <location>
        <begin position="374"/>
        <end position="393"/>
    </location>
</feature>
<evidence type="ECO:0000256" key="2">
    <source>
        <dbReference type="ARBA" id="ARBA00022692"/>
    </source>
</evidence>
<reference evidence="7 8" key="1">
    <citation type="journal article" date="2016" name="Sci. Rep.">
        <title>A novel ammonia-oxidizing archaeon from wastewater treatment plant: Its enrichment, physiological and genomic characteristics.</title>
        <authorList>
            <person name="Li Y."/>
            <person name="Ding K."/>
            <person name="Wen X."/>
            <person name="Zhang B."/>
            <person name="Shen B."/>
            <person name="Yang Y."/>
        </authorList>
    </citation>
    <scope>NUCLEOTIDE SEQUENCE [LARGE SCALE GENOMIC DNA]</scope>
    <source>
        <strain evidence="7 8">SAT1</strain>
    </source>
</reference>
<name>A0A3G1B868_9ARCH</name>
<comment type="subcellular location">
    <subcellularLocation>
        <location evidence="1">Membrane</location>
        <topology evidence="1">Multi-pass membrane protein</topology>
    </subcellularLocation>
</comment>
<dbReference type="KEGG" id="tah:SU86_008100"/>
<gene>
    <name evidence="7" type="ORF">SU86_008100</name>
</gene>
<dbReference type="GeneID" id="24874520"/>
<feature type="transmembrane region" description="Helical" evidence="5">
    <location>
        <begin position="277"/>
        <end position="296"/>
    </location>
</feature>
<dbReference type="InterPro" id="IPR001750">
    <property type="entry name" value="ND/Mrp_TM"/>
</dbReference>
<organism evidence="7 8">
    <name type="scientific">Candidatus Nitrosotenuis cloacae</name>
    <dbReference type="NCBI Taxonomy" id="1603555"/>
    <lineage>
        <taxon>Archaea</taxon>
        <taxon>Nitrososphaerota</taxon>
        <taxon>Candidatus Nitrosotenuis</taxon>
    </lineage>
</organism>
<feature type="transmembrane region" description="Helical" evidence="5">
    <location>
        <begin position="205"/>
        <end position="222"/>
    </location>
</feature>
<feature type="domain" description="NADH:quinone oxidoreductase/Mrp antiporter transmembrane" evidence="6">
    <location>
        <begin position="127"/>
        <end position="423"/>
    </location>
</feature>
<evidence type="ECO:0000256" key="1">
    <source>
        <dbReference type="ARBA" id="ARBA00004141"/>
    </source>
</evidence>
<dbReference type="PRINTS" id="PR01437">
    <property type="entry name" value="NUOXDRDTASE4"/>
</dbReference>
<accession>A0A3G1B868</accession>
<dbReference type="AlphaFoldDB" id="A0A3G1B868"/>
<keyword evidence="4 5" id="KW-0472">Membrane</keyword>
<evidence type="ECO:0000313" key="8">
    <source>
        <dbReference type="Proteomes" id="UP000266745"/>
    </source>
</evidence>
<dbReference type="STRING" id="1603555.SU86_008100"/>
<feature type="transmembrane region" description="Helical" evidence="5">
    <location>
        <begin position="454"/>
        <end position="472"/>
    </location>
</feature>
<feature type="transmembrane region" description="Helical" evidence="5">
    <location>
        <begin position="162"/>
        <end position="185"/>
    </location>
</feature>
<feature type="transmembrane region" description="Helical" evidence="5">
    <location>
        <begin position="344"/>
        <end position="362"/>
    </location>
</feature>
<dbReference type="HAMAP" id="MF_00445">
    <property type="entry name" value="NDH1_NuoN_1"/>
    <property type="match status" value="1"/>
</dbReference>
<evidence type="ECO:0000256" key="4">
    <source>
        <dbReference type="ARBA" id="ARBA00023136"/>
    </source>
</evidence>
<dbReference type="NCBIfam" id="TIGR01770">
    <property type="entry name" value="NDH_I_N"/>
    <property type="match status" value="1"/>
</dbReference>
<keyword evidence="2 5" id="KW-0812">Transmembrane</keyword>
<feature type="transmembrane region" description="Helical" evidence="5">
    <location>
        <begin position="6"/>
        <end position="25"/>
    </location>
</feature>
<proteinExistence type="inferred from homology"/>
<feature type="transmembrane region" description="Helical" evidence="5">
    <location>
        <begin position="78"/>
        <end position="101"/>
    </location>
</feature>
<dbReference type="GO" id="GO:0042773">
    <property type="term" value="P:ATP synthesis coupled electron transport"/>
    <property type="evidence" value="ECO:0007669"/>
    <property type="project" value="InterPro"/>
</dbReference>
<evidence type="ECO:0000259" key="6">
    <source>
        <dbReference type="Pfam" id="PF00361"/>
    </source>
</evidence>
<evidence type="ECO:0000256" key="3">
    <source>
        <dbReference type="ARBA" id="ARBA00022989"/>
    </source>
</evidence>
<dbReference type="PANTHER" id="PTHR22773">
    <property type="entry name" value="NADH DEHYDROGENASE"/>
    <property type="match status" value="1"/>
</dbReference>
<dbReference type="GO" id="GO:0008137">
    <property type="term" value="F:NADH dehydrogenase (ubiquinone) activity"/>
    <property type="evidence" value="ECO:0007669"/>
    <property type="project" value="InterPro"/>
</dbReference>
<feature type="transmembrane region" description="Helical" evidence="5">
    <location>
        <begin position="413"/>
        <end position="434"/>
    </location>
</feature>
<dbReference type="InterPro" id="IPR010096">
    <property type="entry name" value="NADH-Q_OxRdtase_suN/2"/>
</dbReference>
<evidence type="ECO:0000256" key="5">
    <source>
        <dbReference type="SAM" id="Phobius"/>
    </source>
</evidence>
<dbReference type="GO" id="GO:0016020">
    <property type="term" value="C:membrane"/>
    <property type="evidence" value="ECO:0007669"/>
    <property type="project" value="UniProtKB-SubCell"/>
</dbReference>